<name>A0A1B0C7B2_9MUSC</name>
<evidence type="ECO:0000313" key="2">
    <source>
        <dbReference type="EnsemblMetazoa" id="GPPI051143-PA"/>
    </source>
</evidence>
<organism evidence="2 3">
    <name type="scientific">Glossina palpalis gambiensis</name>
    <dbReference type="NCBI Taxonomy" id="67801"/>
    <lineage>
        <taxon>Eukaryota</taxon>
        <taxon>Metazoa</taxon>
        <taxon>Ecdysozoa</taxon>
        <taxon>Arthropoda</taxon>
        <taxon>Hexapoda</taxon>
        <taxon>Insecta</taxon>
        <taxon>Pterygota</taxon>
        <taxon>Neoptera</taxon>
        <taxon>Endopterygota</taxon>
        <taxon>Diptera</taxon>
        <taxon>Brachycera</taxon>
        <taxon>Muscomorpha</taxon>
        <taxon>Hippoboscoidea</taxon>
        <taxon>Glossinidae</taxon>
        <taxon>Glossina</taxon>
    </lineage>
</organism>
<feature type="region of interest" description="Disordered" evidence="1">
    <location>
        <begin position="280"/>
        <end position="301"/>
    </location>
</feature>
<evidence type="ECO:0000256" key="1">
    <source>
        <dbReference type="SAM" id="MobiDB-lite"/>
    </source>
</evidence>
<dbReference type="AlphaFoldDB" id="A0A1B0C7B2"/>
<reference evidence="2" key="2">
    <citation type="submission" date="2020-05" db="UniProtKB">
        <authorList>
            <consortium name="EnsemblMetazoa"/>
        </authorList>
    </citation>
    <scope>IDENTIFICATION</scope>
    <source>
        <strain evidence="2">IAEA</strain>
    </source>
</reference>
<evidence type="ECO:0000313" key="3">
    <source>
        <dbReference type="Proteomes" id="UP000092460"/>
    </source>
</evidence>
<keyword evidence="3" id="KW-1185">Reference proteome</keyword>
<dbReference type="VEuPathDB" id="VectorBase:GPPI051143"/>
<feature type="compositionally biased region" description="Low complexity" evidence="1">
    <location>
        <begin position="209"/>
        <end position="224"/>
    </location>
</feature>
<feature type="compositionally biased region" description="Polar residues" evidence="1">
    <location>
        <begin position="98"/>
        <end position="112"/>
    </location>
</feature>
<protein>
    <submittedName>
        <fullName evidence="2">Uncharacterized protein</fullName>
    </submittedName>
</protein>
<dbReference type="STRING" id="67801.A0A1B0C7B2"/>
<reference evidence="3" key="1">
    <citation type="submission" date="2015-01" db="EMBL/GenBank/DDBJ databases">
        <authorList>
            <person name="Aksoy S."/>
            <person name="Warren W."/>
            <person name="Wilson R.K."/>
        </authorList>
    </citation>
    <scope>NUCLEOTIDE SEQUENCE [LARGE SCALE GENOMIC DNA]</scope>
    <source>
        <strain evidence="3">IAEA</strain>
    </source>
</reference>
<dbReference type="Proteomes" id="UP000092460">
    <property type="component" value="Unassembled WGS sequence"/>
</dbReference>
<feature type="compositionally biased region" description="Basic and acidic residues" evidence="1">
    <location>
        <begin position="7"/>
        <end position="40"/>
    </location>
</feature>
<proteinExistence type="predicted"/>
<accession>A0A1B0C7B2</accession>
<feature type="region of interest" description="Disordered" evidence="1">
    <location>
        <begin position="1"/>
        <end position="120"/>
    </location>
</feature>
<feature type="compositionally biased region" description="Low complexity" evidence="1">
    <location>
        <begin position="231"/>
        <end position="245"/>
    </location>
</feature>
<feature type="region of interest" description="Disordered" evidence="1">
    <location>
        <begin position="192"/>
        <end position="259"/>
    </location>
</feature>
<feature type="compositionally biased region" description="Basic and acidic residues" evidence="1">
    <location>
        <begin position="55"/>
        <end position="78"/>
    </location>
</feature>
<feature type="region of interest" description="Disordered" evidence="1">
    <location>
        <begin position="157"/>
        <end position="177"/>
    </location>
</feature>
<dbReference type="EnsemblMetazoa" id="GPPI051143-RA">
    <property type="protein sequence ID" value="GPPI051143-PA"/>
    <property type="gene ID" value="GPPI051143"/>
</dbReference>
<sequence>QTSQTKVNEESKDSPRNEKRPQSPRQWARDSQGRQQEQNRSKSRGRGSQKSSKQQWKEEACGEKQESGTVDSVRHKQDNGGGRRGKCLERANWEIPQEQPSLQMSKVQSNKQNQRENDAWQLQQACKEQLHQSTQISSPDRIQQQAAIILNQPSGCAHRNDQKQAANGGEGWGSKNYFGSAHPGQFVARAGRCRRTRQQHPESGDCNLQQVGQSQSQQTKQEVSPEVWRHQSSATATQQGATAKSVGQYWDSEGRPGGAVQEEYTEGAWGGQQIRPQHCETEKGKTQQHKQKVSPNQKASGAGHCAVEESVPAYKIISCAGIQRGTIGRRGVVDGAIRTKTFEIQIKQTGVPEVDLASLRSYHNERVLDKPMRALQALEVVLASNNHALGIRSGCSFYRKPDEYYDPPIYRDIKSLF</sequence>
<dbReference type="EMBL" id="JXJN01027985">
    <property type="status" value="NOT_ANNOTATED_CDS"/>
    <property type="molecule type" value="Genomic_DNA"/>
</dbReference>